<gene>
    <name evidence="11" type="primary">epsM</name>
    <name evidence="11" type="ORF">CARN7_2733</name>
</gene>
<keyword evidence="5" id="KW-0547">Nucleotide-binding</keyword>
<keyword evidence="3 11" id="KW-0808">Transferase</keyword>
<dbReference type="GO" id="GO:0000271">
    <property type="term" value="P:polysaccharide biosynthetic process"/>
    <property type="evidence" value="ECO:0007669"/>
    <property type="project" value="InterPro"/>
</dbReference>
<evidence type="ECO:0000259" key="8">
    <source>
        <dbReference type="Pfam" id="PF00483"/>
    </source>
</evidence>
<feature type="domain" description="Nucleotidyl transferase" evidence="8">
    <location>
        <begin position="5"/>
        <end position="284"/>
    </location>
</feature>
<evidence type="ECO:0000256" key="6">
    <source>
        <dbReference type="ARBA" id="ARBA00023134"/>
    </source>
</evidence>
<dbReference type="GO" id="GO:0016853">
    <property type="term" value="F:isomerase activity"/>
    <property type="evidence" value="ECO:0007669"/>
    <property type="project" value="UniProtKB-KW"/>
</dbReference>
<comment type="similarity">
    <text evidence="1">Belongs to the mannose-6-phosphate isomerase type 2 family.</text>
</comment>
<dbReference type="GO" id="GO:0005525">
    <property type="term" value="F:GTP binding"/>
    <property type="evidence" value="ECO:0007669"/>
    <property type="project" value="UniProtKB-KW"/>
</dbReference>
<dbReference type="Gene3D" id="3.90.550.10">
    <property type="entry name" value="Spore Coat Polysaccharide Biosynthesis Protein SpsA, Chain A"/>
    <property type="match status" value="1"/>
</dbReference>
<evidence type="ECO:0000256" key="7">
    <source>
        <dbReference type="ARBA" id="ARBA00047343"/>
    </source>
</evidence>
<dbReference type="InterPro" id="IPR006375">
    <property type="entry name" value="Man1P_GuaTrfase/Man6P_Isoase"/>
</dbReference>
<keyword evidence="11" id="KW-0413">Isomerase</keyword>
<proteinExistence type="inferred from homology"/>
<dbReference type="SUPFAM" id="SSF51182">
    <property type="entry name" value="RmlC-like cupins"/>
    <property type="match status" value="1"/>
</dbReference>
<evidence type="ECO:0000256" key="5">
    <source>
        <dbReference type="ARBA" id="ARBA00022741"/>
    </source>
</evidence>
<dbReference type="InterPro" id="IPR049577">
    <property type="entry name" value="GMPP_N"/>
</dbReference>
<evidence type="ECO:0000256" key="3">
    <source>
        <dbReference type="ARBA" id="ARBA00022679"/>
    </source>
</evidence>
<dbReference type="InterPro" id="IPR051161">
    <property type="entry name" value="Mannose-6P_isomerase_type2"/>
</dbReference>
<organism evidence="11">
    <name type="scientific">mine drainage metagenome</name>
    <dbReference type="NCBI Taxonomy" id="410659"/>
    <lineage>
        <taxon>unclassified sequences</taxon>
        <taxon>metagenomes</taxon>
        <taxon>ecological metagenomes</taxon>
    </lineage>
</organism>
<dbReference type="GO" id="GO:0009298">
    <property type="term" value="P:GDP-mannose biosynthetic process"/>
    <property type="evidence" value="ECO:0007669"/>
    <property type="project" value="TreeGrafter"/>
</dbReference>
<dbReference type="InterPro" id="IPR029044">
    <property type="entry name" value="Nucleotide-diphossugar_trans"/>
</dbReference>
<dbReference type="InterPro" id="IPR005835">
    <property type="entry name" value="NTP_transferase_dom"/>
</dbReference>
<dbReference type="FunFam" id="2.60.120.10:FF:000032">
    <property type="entry name" value="Mannose-1-phosphate guanylyltransferase/mannose-6-phosphate isomerase"/>
    <property type="match status" value="1"/>
</dbReference>
<dbReference type="CDD" id="cd02213">
    <property type="entry name" value="cupin_PMI_typeII_C"/>
    <property type="match status" value="1"/>
</dbReference>
<protein>
    <recommendedName>
        <fullName evidence="2">mannose-1-phosphate guanylyltransferase</fullName>
        <ecNumber evidence="2">2.7.7.13</ecNumber>
    </recommendedName>
</protein>
<feature type="domain" description="MannoseP isomerase/GMP-like beta-helix" evidence="10">
    <location>
        <begin position="300"/>
        <end position="348"/>
    </location>
</feature>
<name>E6QXA9_9ZZZZ</name>
<dbReference type="InterPro" id="IPR054566">
    <property type="entry name" value="ManC/GMP-like_b-helix"/>
</dbReference>
<dbReference type="PANTHER" id="PTHR46390:SF1">
    <property type="entry name" value="MANNOSE-1-PHOSPHATE GUANYLYLTRANSFERASE"/>
    <property type="match status" value="1"/>
</dbReference>
<comment type="caution">
    <text evidence="11">The sequence shown here is derived from an EMBL/GenBank/DDBJ whole genome shotgun (WGS) entry which is preliminary data.</text>
</comment>
<dbReference type="PANTHER" id="PTHR46390">
    <property type="entry name" value="MANNOSE-1-PHOSPHATE GUANYLYLTRANSFERASE"/>
    <property type="match status" value="1"/>
</dbReference>
<dbReference type="FunFam" id="3.90.550.10:FF:000046">
    <property type="entry name" value="Mannose-1-phosphate guanylyltransferase (GDP)"/>
    <property type="match status" value="1"/>
</dbReference>
<evidence type="ECO:0000256" key="1">
    <source>
        <dbReference type="ARBA" id="ARBA00006115"/>
    </source>
</evidence>
<reference evidence="11" key="1">
    <citation type="submission" date="2009-10" db="EMBL/GenBank/DDBJ databases">
        <title>Diversity of trophic interactions inside an arsenic-rich microbial ecosystem.</title>
        <authorList>
            <person name="Bertin P.N."/>
            <person name="Heinrich-Salmeron A."/>
            <person name="Pelletier E."/>
            <person name="Goulhen-Chollet F."/>
            <person name="Arsene-Ploetze F."/>
            <person name="Gallien S."/>
            <person name="Calteau A."/>
            <person name="Vallenet D."/>
            <person name="Casiot C."/>
            <person name="Chane-Woon-Ming B."/>
            <person name="Giloteaux L."/>
            <person name="Barakat M."/>
            <person name="Bonnefoy V."/>
            <person name="Bruneel O."/>
            <person name="Chandler M."/>
            <person name="Cleiss J."/>
            <person name="Duran R."/>
            <person name="Elbaz-Poulichet F."/>
            <person name="Fonknechten N."/>
            <person name="Lauga B."/>
            <person name="Mornico D."/>
            <person name="Ortet P."/>
            <person name="Schaeffer C."/>
            <person name="Siguier P."/>
            <person name="Alexander Thil Smith A."/>
            <person name="Van Dorsselaer A."/>
            <person name="Weissenbach J."/>
            <person name="Medigue C."/>
            <person name="Le Paslier D."/>
        </authorList>
    </citation>
    <scope>NUCLEOTIDE SEQUENCE</scope>
</reference>
<dbReference type="CDD" id="cd02509">
    <property type="entry name" value="GDP-M1P_Guanylyltransferase"/>
    <property type="match status" value="1"/>
</dbReference>
<evidence type="ECO:0000256" key="4">
    <source>
        <dbReference type="ARBA" id="ARBA00022695"/>
    </source>
</evidence>
<sequence>MQLIPTILCGGAGSRLWPISRELHPKPFIRLVDGQSLLQKAFLRGALLPGVEEILTVTNRELFFKTEDEFREVNQSRLATSFILEPFGRNTAAAIAGAALQIQQKYGNEAVMLVLAADHLIADQPAFTQAVRLATELALTGKLVTFGIQPDAPEIGYGYIEADGNAVLRFVEKPTLEKAQEYLTSSRFLWNSGMFCFTAGVMLQQMAQHCPQILAAIQTCIAQSQFAEGAGFAQLTLDPDTFSRVPDDSIDYAVMEKSDQIAVVPCNIGWSDIGSWTALGDLTEPDADGNRIQGDTLLHNTRNCTIHSHDRLIGTAGVDNLIIIDTPDAVLVANKACAQDVRHIYAKLKAKGHEAHKLHRTVHRPWGTYSVLEEGNGFKIKRIEVKPGASLSLQMHHHRSEHWVVVSGMAKVINGDHELLVNTNESTYIPAGHKHSLENPGVLNLVLIEVQSGGYLGEDDIIRFDDKYGRV</sequence>
<dbReference type="GO" id="GO:0004475">
    <property type="term" value="F:mannose-1-phosphate guanylyltransferase (GTP) activity"/>
    <property type="evidence" value="ECO:0007669"/>
    <property type="project" value="UniProtKB-EC"/>
</dbReference>
<keyword evidence="4 11" id="KW-0548">Nucleotidyltransferase</keyword>
<dbReference type="Pfam" id="PF22640">
    <property type="entry name" value="ManC_GMP_beta-helix"/>
    <property type="match status" value="1"/>
</dbReference>
<evidence type="ECO:0000256" key="2">
    <source>
        <dbReference type="ARBA" id="ARBA00012387"/>
    </source>
</evidence>
<accession>E6QXA9</accession>
<dbReference type="SUPFAM" id="SSF53448">
    <property type="entry name" value="Nucleotide-diphospho-sugar transferases"/>
    <property type="match status" value="1"/>
</dbReference>
<evidence type="ECO:0000259" key="9">
    <source>
        <dbReference type="Pfam" id="PF01050"/>
    </source>
</evidence>
<dbReference type="EMBL" id="CABR01000175">
    <property type="protein sequence ID" value="CBI11883.1"/>
    <property type="molecule type" value="Genomic_DNA"/>
</dbReference>
<dbReference type="InterPro" id="IPR014710">
    <property type="entry name" value="RmlC-like_jellyroll"/>
</dbReference>
<dbReference type="InterPro" id="IPR001538">
    <property type="entry name" value="Man6P_isomerase-2_C"/>
</dbReference>
<feature type="domain" description="Mannose-6-phosphate isomerase type II C-terminal" evidence="9">
    <location>
        <begin position="352"/>
        <end position="466"/>
    </location>
</feature>
<dbReference type="Gene3D" id="2.60.120.10">
    <property type="entry name" value="Jelly Rolls"/>
    <property type="match status" value="1"/>
</dbReference>
<comment type="catalytic activity">
    <reaction evidence="7">
        <text>alpha-D-mannose 1-phosphate + GTP + H(+) = GDP-alpha-D-mannose + diphosphate</text>
        <dbReference type="Rhea" id="RHEA:15229"/>
        <dbReference type="ChEBI" id="CHEBI:15378"/>
        <dbReference type="ChEBI" id="CHEBI:33019"/>
        <dbReference type="ChEBI" id="CHEBI:37565"/>
        <dbReference type="ChEBI" id="CHEBI:57527"/>
        <dbReference type="ChEBI" id="CHEBI:58409"/>
        <dbReference type="EC" id="2.7.7.13"/>
    </reaction>
</comment>
<keyword evidence="6" id="KW-0342">GTP-binding</keyword>
<dbReference type="InterPro" id="IPR011051">
    <property type="entry name" value="RmlC_Cupin_sf"/>
</dbReference>
<dbReference type="Pfam" id="PF00483">
    <property type="entry name" value="NTP_transferase"/>
    <property type="match status" value="1"/>
</dbReference>
<dbReference type="EC" id="2.7.7.13" evidence="2"/>
<evidence type="ECO:0000313" key="11">
    <source>
        <dbReference type="EMBL" id="CBI11883.1"/>
    </source>
</evidence>
<dbReference type="AlphaFoldDB" id="E6QXA9"/>
<dbReference type="Pfam" id="PF01050">
    <property type="entry name" value="MannoseP_isomer"/>
    <property type="match status" value="1"/>
</dbReference>
<dbReference type="NCBIfam" id="TIGR01479">
    <property type="entry name" value="GMP_PMI"/>
    <property type="match status" value="1"/>
</dbReference>
<evidence type="ECO:0000259" key="10">
    <source>
        <dbReference type="Pfam" id="PF22640"/>
    </source>
</evidence>